<feature type="transmembrane region" description="Helical" evidence="1">
    <location>
        <begin position="20"/>
        <end position="40"/>
    </location>
</feature>
<organism evidence="2 3">
    <name type="scientific">Nepenthes gracilis</name>
    <name type="common">Slender pitcher plant</name>
    <dbReference type="NCBI Taxonomy" id="150966"/>
    <lineage>
        <taxon>Eukaryota</taxon>
        <taxon>Viridiplantae</taxon>
        <taxon>Streptophyta</taxon>
        <taxon>Embryophyta</taxon>
        <taxon>Tracheophyta</taxon>
        <taxon>Spermatophyta</taxon>
        <taxon>Magnoliopsida</taxon>
        <taxon>eudicotyledons</taxon>
        <taxon>Gunneridae</taxon>
        <taxon>Pentapetalae</taxon>
        <taxon>Caryophyllales</taxon>
        <taxon>Nepenthaceae</taxon>
        <taxon>Nepenthes</taxon>
    </lineage>
</organism>
<evidence type="ECO:0000313" key="3">
    <source>
        <dbReference type="Proteomes" id="UP001279734"/>
    </source>
</evidence>
<keyword evidence="3" id="KW-1185">Reference proteome</keyword>
<evidence type="ECO:0000256" key="1">
    <source>
        <dbReference type="SAM" id="Phobius"/>
    </source>
</evidence>
<gene>
    <name evidence="2" type="ORF">Nepgr_016479</name>
</gene>
<protein>
    <submittedName>
        <fullName evidence="2">Uncharacterized protein</fullName>
    </submittedName>
</protein>
<dbReference type="EMBL" id="BSYO01000014">
    <property type="protein sequence ID" value="GMH14638.1"/>
    <property type="molecule type" value="Genomic_DNA"/>
</dbReference>
<keyword evidence="1" id="KW-0812">Transmembrane</keyword>
<proteinExistence type="predicted"/>
<keyword evidence="1" id="KW-1133">Transmembrane helix</keyword>
<accession>A0AAD3XRN5</accession>
<dbReference type="Proteomes" id="UP001279734">
    <property type="component" value="Unassembled WGS sequence"/>
</dbReference>
<comment type="caution">
    <text evidence="2">The sequence shown here is derived from an EMBL/GenBank/DDBJ whole genome shotgun (WGS) entry which is preliminary data.</text>
</comment>
<evidence type="ECO:0000313" key="2">
    <source>
        <dbReference type="EMBL" id="GMH14638.1"/>
    </source>
</evidence>
<sequence length="135" mass="14634">MDKSENVSATQNFVGRKQSILSLNSGVDVGGFLSILLMWWNLILPLLCCEVWCGALLLVTFCSFPGLADVDHCWIPSHFSFPLFGIPASSLTFSRFAFLGGVDLSPGGSCWHGMKAWSSSDLLHGGVHALCWIAL</sequence>
<name>A0AAD3XRN5_NEPGR</name>
<dbReference type="AlphaFoldDB" id="A0AAD3XRN5"/>
<reference evidence="2" key="1">
    <citation type="submission" date="2023-05" db="EMBL/GenBank/DDBJ databases">
        <title>Nepenthes gracilis genome sequencing.</title>
        <authorList>
            <person name="Fukushima K."/>
        </authorList>
    </citation>
    <scope>NUCLEOTIDE SEQUENCE</scope>
    <source>
        <strain evidence="2">SING2019-196</strain>
    </source>
</reference>
<keyword evidence="1" id="KW-0472">Membrane</keyword>